<accession>A0A0S6VQN7</accession>
<proteinExistence type="predicted"/>
<evidence type="ECO:0000313" key="2">
    <source>
        <dbReference type="Proteomes" id="UP000030700"/>
    </source>
</evidence>
<keyword evidence="2" id="KW-1185">Reference proteome</keyword>
<dbReference type="SUPFAM" id="SSF88723">
    <property type="entry name" value="PIN domain-like"/>
    <property type="match status" value="1"/>
</dbReference>
<dbReference type="HOGENOM" id="CLU_2614806_0_0_0"/>
<dbReference type="Proteomes" id="UP000030700">
    <property type="component" value="Unassembled WGS sequence"/>
</dbReference>
<sequence>MMNTVLLDTSVVIALLASEQEQPSLLKILRGYQFVCVESILPEMGNAISAMFKRGRISLQQGLDIIAAFYHRSSISRL</sequence>
<evidence type="ECO:0000313" key="1">
    <source>
        <dbReference type="EMBL" id="GAK49408.1"/>
    </source>
</evidence>
<dbReference type="AlphaFoldDB" id="A0A0S6VQN7"/>
<protein>
    <submittedName>
        <fullName evidence="1">Predicted nucleic acid-binding protein</fullName>
    </submittedName>
</protein>
<dbReference type="InterPro" id="IPR029060">
    <property type="entry name" value="PIN-like_dom_sf"/>
</dbReference>
<organism evidence="1 2">
    <name type="scientific">Candidatus Moduliflexus flocculans</name>
    <dbReference type="NCBI Taxonomy" id="1499966"/>
    <lineage>
        <taxon>Bacteria</taxon>
        <taxon>Candidatus Moduliflexota</taxon>
        <taxon>Candidatus Moduliflexia</taxon>
        <taxon>Candidatus Moduliflexales</taxon>
        <taxon>Candidatus Moduliflexaceae</taxon>
    </lineage>
</organism>
<dbReference type="Gene3D" id="3.40.50.1010">
    <property type="entry name" value="5'-nuclease"/>
    <property type="match status" value="1"/>
</dbReference>
<dbReference type="EMBL" id="DF820455">
    <property type="protein sequence ID" value="GAK49408.1"/>
    <property type="molecule type" value="Genomic_DNA"/>
</dbReference>
<name>A0A0S6VQN7_9BACT</name>
<gene>
    <name evidence="1" type="ORF">U14_00630</name>
</gene>
<reference evidence="1 2" key="1">
    <citation type="journal article" date="2015" name="PeerJ">
        <title>First genomic representation of candidate bacterial phylum KSB3 points to enhanced environmental sensing as a trigger of wastewater bulking.</title>
        <authorList>
            <person name="Sekiguchi Y."/>
            <person name="Ohashi A."/>
            <person name="Parks D.H."/>
            <person name="Yamauchi T."/>
            <person name="Tyson G.W."/>
            <person name="Hugenholtz P."/>
        </authorList>
    </citation>
    <scope>NUCLEOTIDE SEQUENCE [LARGE SCALE GENOMIC DNA]</scope>
</reference>
<dbReference type="STRING" id="1499966.U14_00630"/>
<dbReference type="InterPro" id="IPR044153">
    <property type="entry name" value="PIN_Pae0151-like"/>
</dbReference>
<dbReference type="CDD" id="cd09873">
    <property type="entry name" value="PIN_Pae0151-like"/>
    <property type="match status" value="1"/>
</dbReference>